<dbReference type="Pfam" id="PF00005">
    <property type="entry name" value="ABC_tran"/>
    <property type="match status" value="1"/>
</dbReference>
<comment type="similarity">
    <text evidence="1">Belongs to the ABC transporter superfamily.</text>
</comment>
<keyword evidence="4 7" id="KW-0067">ATP-binding</keyword>
<dbReference type="PROSITE" id="PS50893">
    <property type="entry name" value="ABC_TRANSPORTER_2"/>
    <property type="match status" value="1"/>
</dbReference>
<evidence type="ECO:0000256" key="4">
    <source>
        <dbReference type="ARBA" id="ARBA00022840"/>
    </source>
</evidence>
<feature type="domain" description="ABC transporter" evidence="6">
    <location>
        <begin position="27"/>
        <end position="261"/>
    </location>
</feature>
<dbReference type="FunFam" id="3.40.50.300:FF:000134">
    <property type="entry name" value="Iron-enterobactin ABC transporter ATP-binding protein"/>
    <property type="match status" value="1"/>
</dbReference>
<dbReference type="GO" id="GO:0016887">
    <property type="term" value="F:ATP hydrolysis activity"/>
    <property type="evidence" value="ECO:0007669"/>
    <property type="project" value="InterPro"/>
</dbReference>
<dbReference type="CDD" id="cd03235">
    <property type="entry name" value="ABC_Metallic_Cations"/>
    <property type="match status" value="1"/>
</dbReference>
<dbReference type="SMART" id="SM00382">
    <property type="entry name" value="AAA"/>
    <property type="match status" value="1"/>
</dbReference>
<dbReference type="EC" id="3.6.3.34" evidence="7"/>
<evidence type="ECO:0000256" key="1">
    <source>
        <dbReference type="ARBA" id="ARBA00005417"/>
    </source>
</evidence>
<dbReference type="AlphaFoldDB" id="A0A2X2YG13"/>
<dbReference type="PROSITE" id="PS00211">
    <property type="entry name" value="ABC_TRANSPORTER_1"/>
    <property type="match status" value="1"/>
</dbReference>
<evidence type="ECO:0000313" key="7">
    <source>
        <dbReference type="EMBL" id="SQB65308.1"/>
    </source>
</evidence>
<organism evidence="7 8">
    <name type="scientific">Mobiluncus curtisii</name>
    <dbReference type="NCBI Taxonomy" id="2051"/>
    <lineage>
        <taxon>Bacteria</taxon>
        <taxon>Bacillati</taxon>
        <taxon>Actinomycetota</taxon>
        <taxon>Actinomycetes</taxon>
        <taxon>Actinomycetales</taxon>
        <taxon>Actinomycetaceae</taxon>
        <taxon>Mobiluncus</taxon>
    </lineage>
</organism>
<evidence type="ECO:0000256" key="2">
    <source>
        <dbReference type="ARBA" id="ARBA00022448"/>
    </source>
</evidence>
<dbReference type="GeneID" id="55565283"/>
<evidence type="ECO:0000313" key="8">
    <source>
        <dbReference type="Proteomes" id="UP000250245"/>
    </source>
</evidence>
<dbReference type="GO" id="GO:0005524">
    <property type="term" value="F:ATP binding"/>
    <property type="evidence" value="ECO:0007669"/>
    <property type="project" value="UniProtKB-KW"/>
</dbReference>
<protein>
    <submittedName>
        <fullName evidence="7">Iron(3+)-hydroxamate import ATP-binding protein FhuC</fullName>
        <ecNumber evidence="7">3.6.3.34</ecNumber>
    </submittedName>
</protein>
<sequence length="268" mass="28476">MSDALDNRIEPGGAEAESSSNSALPILEVSDLHVRYGANVALEGASLTVSRGQICGLVGMNGSGKSTLFKSITNSVSYQKGSIKVAGIDANQARKQRLIGYVAQNEEIDWDFPVNVNQVVMMGRYGFMGPTRRPKSADVSAVQAALEMVELQDLQQRQIGALSGGQKKRVFIARAIAQGAPLLLLDEPFAGVDKYSETNIVDLLRKISAKGTTVVVSTHDLASLEKLCDEVVLLYRRVVYQGDPAGALDPQNLAKAFGLNPAASGGGQ</sequence>
<proteinExistence type="inferred from homology"/>
<reference evidence="7 8" key="1">
    <citation type="submission" date="2018-06" db="EMBL/GenBank/DDBJ databases">
        <authorList>
            <consortium name="Pathogen Informatics"/>
            <person name="Doyle S."/>
        </authorList>
    </citation>
    <scope>NUCLEOTIDE SEQUENCE [LARGE SCALE GENOMIC DNA]</scope>
    <source>
        <strain evidence="7 8">NCTC11820</strain>
    </source>
</reference>
<dbReference type="OMA" id="SVWDVVM"/>
<dbReference type="InterPro" id="IPR003439">
    <property type="entry name" value="ABC_transporter-like_ATP-bd"/>
</dbReference>
<feature type="region of interest" description="Disordered" evidence="5">
    <location>
        <begin position="1"/>
        <end position="20"/>
    </location>
</feature>
<keyword evidence="3" id="KW-0547">Nucleotide-binding</keyword>
<dbReference type="InterPro" id="IPR027417">
    <property type="entry name" value="P-loop_NTPase"/>
</dbReference>
<dbReference type="InterPro" id="IPR050153">
    <property type="entry name" value="Metal_Ion_Import_ABC"/>
</dbReference>
<dbReference type="RefSeq" id="WP_013189171.1">
    <property type="nucleotide sequence ID" value="NZ_CP068112.1"/>
</dbReference>
<accession>A0A2X2YG13</accession>
<dbReference type="InterPro" id="IPR003593">
    <property type="entry name" value="AAA+_ATPase"/>
</dbReference>
<name>A0A2X2YG13_9ACTO</name>
<keyword evidence="7" id="KW-0378">Hydrolase</keyword>
<dbReference type="PANTHER" id="PTHR42734:SF5">
    <property type="entry name" value="IRON TRANSPORT SYSTEM ATP-BINDING PROTEIN HI_0361-RELATED"/>
    <property type="match status" value="1"/>
</dbReference>
<dbReference type="InterPro" id="IPR017871">
    <property type="entry name" value="ABC_transporter-like_CS"/>
</dbReference>
<gene>
    <name evidence="7" type="primary">fhuC_3</name>
    <name evidence="7" type="ORF">NCTC11820_01440</name>
</gene>
<dbReference type="Gene3D" id="3.40.50.300">
    <property type="entry name" value="P-loop containing nucleotide triphosphate hydrolases"/>
    <property type="match status" value="1"/>
</dbReference>
<dbReference type="PANTHER" id="PTHR42734">
    <property type="entry name" value="METAL TRANSPORT SYSTEM ATP-BINDING PROTEIN TM_0124-RELATED"/>
    <property type="match status" value="1"/>
</dbReference>
<evidence type="ECO:0000256" key="5">
    <source>
        <dbReference type="SAM" id="MobiDB-lite"/>
    </source>
</evidence>
<dbReference type="Proteomes" id="UP000250245">
    <property type="component" value="Unassembled WGS sequence"/>
</dbReference>
<evidence type="ECO:0000259" key="6">
    <source>
        <dbReference type="PROSITE" id="PS50893"/>
    </source>
</evidence>
<evidence type="ECO:0000256" key="3">
    <source>
        <dbReference type="ARBA" id="ARBA00022741"/>
    </source>
</evidence>
<keyword evidence="2" id="KW-0813">Transport</keyword>
<dbReference type="SUPFAM" id="SSF52540">
    <property type="entry name" value="P-loop containing nucleoside triphosphate hydrolases"/>
    <property type="match status" value="1"/>
</dbReference>
<dbReference type="EMBL" id="UASJ01000001">
    <property type="protein sequence ID" value="SQB65308.1"/>
    <property type="molecule type" value="Genomic_DNA"/>
</dbReference>